<evidence type="ECO:0000313" key="1">
    <source>
        <dbReference type="EMBL" id="KJY84817.1"/>
    </source>
</evidence>
<name>A0A0F4NNX7_9VIBR</name>
<dbReference type="OrthoDB" id="6497344at2"/>
<dbReference type="AlphaFoldDB" id="A0A0F4NNX7"/>
<dbReference type="RefSeq" id="WP_045954085.1">
    <property type="nucleotide sequence ID" value="NZ_JXXV01000006.1"/>
</dbReference>
<dbReference type="Proteomes" id="UP000033673">
    <property type="component" value="Unassembled WGS sequence"/>
</dbReference>
<comment type="caution">
    <text evidence="1">The sequence shown here is derived from an EMBL/GenBank/DDBJ whole genome shotgun (WGS) entry which is preliminary data.</text>
</comment>
<evidence type="ECO:0000313" key="2">
    <source>
        <dbReference type="Proteomes" id="UP000033673"/>
    </source>
</evidence>
<gene>
    <name evidence="1" type="ORF">TW81_02145</name>
</gene>
<keyword evidence="2" id="KW-1185">Reference proteome</keyword>
<protein>
    <submittedName>
        <fullName evidence="1">Uncharacterized protein</fullName>
    </submittedName>
</protein>
<dbReference type="EMBL" id="JXXV01000006">
    <property type="protein sequence ID" value="KJY84817.1"/>
    <property type="molecule type" value="Genomic_DNA"/>
</dbReference>
<dbReference type="PATRIC" id="fig|579748.3.peg.446"/>
<proteinExistence type="predicted"/>
<organism evidence="1 2">
    <name type="scientific">Vibrio galatheae</name>
    <dbReference type="NCBI Taxonomy" id="579748"/>
    <lineage>
        <taxon>Bacteria</taxon>
        <taxon>Pseudomonadati</taxon>
        <taxon>Pseudomonadota</taxon>
        <taxon>Gammaproteobacteria</taxon>
        <taxon>Vibrionales</taxon>
        <taxon>Vibrionaceae</taxon>
        <taxon>Vibrio</taxon>
    </lineage>
</organism>
<accession>A0A0F4NNX7</accession>
<sequence>MSDLLREIKSGFNTNTQFGRVCYVTAGTEWLTLRDIEKRIGRLFKDKDTQAAISARLREVSPIKHGFVKERRHEQINGKRVYFYRLVPFVQEAA</sequence>
<reference evidence="1 2" key="1">
    <citation type="journal article" date="2015" name="BMC Genomics">
        <title>Genome mining reveals unlocked bioactive potential of marine Gram-negative bacteria.</title>
        <authorList>
            <person name="Machado H."/>
            <person name="Sonnenschein E.C."/>
            <person name="Melchiorsen J."/>
            <person name="Gram L."/>
        </authorList>
    </citation>
    <scope>NUCLEOTIDE SEQUENCE [LARGE SCALE GENOMIC DNA]</scope>
    <source>
        <strain evidence="1 2">S2757</strain>
    </source>
</reference>